<protein>
    <submittedName>
        <fullName evidence="12">ABC transporter, transmembrane region</fullName>
    </submittedName>
</protein>
<evidence type="ECO:0000256" key="9">
    <source>
        <dbReference type="SAM" id="Phobius"/>
    </source>
</evidence>
<dbReference type="InterPro" id="IPR011527">
    <property type="entry name" value="ABC1_TM_dom"/>
</dbReference>
<reference evidence="12 13" key="1">
    <citation type="submission" date="2006-02" db="EMBL/GenBank/DDBJ databases">
        <authorList>
            <person name="Waterbury J."/>
            <person name="Ferriera S."/>
            <person name="Johnson J."/>
            <person name="Kravitz S."/>
            <person name="Halpern A."/>
            <person name="Remington K."/>
            <person name="Beeson K."/>
            <person name="Tran B."/>
            <person name="Rogers Y.-H."/>
            <person name="Friedman R."/>
            <person name="Venter J.C."/>
        </authorList>
    </citation>
    <scope>NUCLEOTIDE SEQUENCE [LARGE SCALE GENOMIC DNA]</scope>
    <source>
        <strain evidence="12 13">Nb-231</strain>
    </source>
</reference>
<dbReference type="GO" id="GO:0005524">
    <property type="term" value="F:ATP binding"/>
    <property type="evidence" value="ECO:0007669"/>
    <property type="project" value="UniProtKB-KW"/>
</dbReference>
<accession>A4BLS3</accession>
<evidence type="ECO:0000256" key="8">
    <source>
        <dbReference type="ARBA" id="ARBA00023136"/>
    </source>
</evidence>
<keyword evidence="13" id="KW-1185">Reference proteome</keyword>
<dbReference type="InterPro" id="IPR039421">
    <property type="entry name" value="Type_1_exporter"/>
</dbReference>
<keyword evidence="7 9" id="KW-1133">Transmembrane helix</keyword>
<name>A4BLS3_9GAMM</name>
<dbReference type="FunFam" id="3.40.50.300:FF:000221">
    <property type="entry name" value="Multidrug ABC transporter ATP-binding protein"/>
    <property type="match status" value="1"/>
</dbReference>
<dbReference type="GO" id="GO:0034040">
    <property type="term" value="F:ATPase-coupled lipid transmembrane transporter activity"/>
    <property type="evidence" value="ECO:0007669"/>
    <property type="project" value="TreeGrafter"/>
</dbReference>
<dbReference type="Proteomes" id="UP000003374">
    <property type="component" value="Unassembled WGS sequence"/>
</dbReference>
<evidence type="ECO:0000256" key="1">
    <source>
        <dbReference type="ARBA" id="ARBA00004651"/>
    </source>
</evidence>
<dbReference type="PANTHER" id="PTHR24221:SF654">
    <property type="entry name" value="ATP-BINDING CASSETTE SUB-FAMILY B MEMBER 6"/>
    <property type="match status" value="1"/>
</dbReference>
<evidence type="ECO:0000256" key="6">
    <source>
        <dbReference type="ARBA" id="ARBA00022840"/>
    </source>
</evidence>
<dbReference type="PANTHER" id="PTHR24221">
    <property type="entry name" value="ATP-BINDING CASSETTE SUB-FAMILY B"/>
    <property type="match status" value="1"/>
</dbReference>
<comment type="caution">
    <text evidence="12">The sequence shown here is derived from an EMBL/GenBank/DDBJ whole genome shotgun (WGS) entry which is preliminary data.</text>
</comment>
<keyword evidence="3" id="KW-1003">Cell membrane</keyword>
<feature type="transmembrane region" description="Helical" evidence="9">
    <location>
        <begin position="20"/>
        <end position="42"/>
    </location>
</feature>
<dbReference type="InterPro" id="IPR027417">
    <property type="entry name" value="P-loop_NTPase"/>
</dbReference>
<dbReference type="PROSITE" id="PS50929">
    <property type="entry name" value="ABC_TM1F"/>
    <property type="match status" value="1"/>
</dbReference>
<dbReference type="InterPro" id="IPR036640">
    <property type="entry name" value="ABC1_TM_sf"/>
</dbReference>
<feature type="domain" description="ABC transporter" evidence="10">
    <location>
        <begin position="338"/>
        <end position="571"/>
    </location>
</feature>
<evidence type="ECO:0000313" key="12">
    <source>
        <dbReference type="EMBL" id="EAR23261.1"/>
    </source>
</evidence>
<dbReference type="Gene3D" id="3.40.50.300">
    <property type="entry name" value="P-loop containing nucleotide triphosphate hydrolases"/>
    <property type="match status" value="1"/>
</dbReference>
<dbReference type="InterPro" id="IPR003439">
    <property type="entry name" value="ABC_transporter-like_ATP-bd"/>
</dbReference>
<dbReference type="EMBL" id="AAOF01000001">
    <property type="protein sequence ID" value="EAR23261.1"/>
    <property type="molecule type" value="Genomic_DNA"/>
</dbReference>
<keyword evidence="5" id="KW-0547">Nucleotide-binding</keyword>
<dbReference type="InterPro" id="IPR003593">
    <property type="entry name" value="AAA+_ATPase"/>
</dbReference>
<dbReference type="AlphaFoldDB" id="A4BLS3"/>
<sequence length="588" mass="62972">MNHTSNPPLYELRRPVAGLIRLGVILGGVGALSSLLPFIAIVELGRVLMAPGPIDTVRVGMIAALIGLALLLGWLCMGLALWATHLADHRMQASLRRELVRVLGRVPLGWYSDKTSGAVRKAVQNDLEDLHHLVAHHDVERVAAIVLPAGGLLYLLWLDWRLMLLAVVTLPVYAVAYARMMRGFGDKMTQLDASFSEVSAAIVEFVNGITVVKAFGQSGRAYEGYQNAVRNFSERYAGWVRPLLRLEALSSLALSAPVIMLSTLAGGAWFLANGWVGPLDVMAATLVGMALPQTLLTLNQGLVAQRNAEAAAKRIASLLAAEPLPVSCHPRRPVGATVEFEQVSFRYADDHEVLSNISLNCRPGTVTALVGRSGAGKSTLAMLVPRFHDVSAGTVRVGGVDVREIAPSVLYGKVGFVLQNAQLVRGTVRDNVCLGRPGADQAAVIEAARAARIHDRILALPRGYDSVIGEDAVFSGGETQRVSIARMLLADTPILILDEATAHADPESEAHIQDALSTLALGRTVLVIAHRLASIVAADQIAVIDGGQIVEQGTHDRLLEAGGLYARLWRLQTFVESEGGEREEAARA</sequence>
<feature type="transmembrane region" description="Helical" evidence="9">
    <location>
        <begin position="278"/>
        <end position="298"/>
    </location>
</feature>
<evidence type="ECO:0000256" key="3">
    <source>
        <dbReference type="ARBA" id="ARBA00022475"/>
    </source>
</evidence>
<feature type="transmembrane region" description="Helical" evidence="9">
    <location>
        <begin position="163"/>
        <end position="180"/>
    </location>
</feature>
<keyword evidence="8 9" id="KW-0472">Membrane</keyword>
<organism evidence="12 13">
    <name type="scientific">Nitrococcus mobilis Nb-231</name>
    <dbReference type="NCBI Taxonomy" id="314278"/>
    <lineage>
        <taxon>Bacteria</taxon>
        <taxon>Pseudomonadati</taxon>
        <taxon>Pseudomonadota</taxon>
        <taxon>Gammaproteobacteria</taxon>
        <taxon>Chromatiales</taxon>
        <taxon>Ectothiorhodospiraceae</taxon>
        <taxon>Nitrococcus</taxon>
    </lineage>
</organism>
<dbReference type="PROSITE" id="PS50893">
    <property type="entry name" value="ABC_TRANSPORTER_2"/>
    <property type="match status" value="1"/>
</dbReference>
<evidence type="ECO:0000256" key="2">
    <source>
        <dbReference type="ARBA" id="ARBA00022448"/>
    </source>
</evidence>
<evidence type="ECO:0000259" key="10">
    <source>
        <dbReference type="PROSITE" id="PS50893"/>
    </source>
</evidence>
<dbReference type="eggNOG" id="COG1132">
    <property type="taxonomic scope" value="Bacteria"/>
</dbReference>
<dbReference type="Pfam" id="PF00005">
    <property type="entry name" value="ABC_tran"/>
    <property type="match status" value="1"/>
</dbReference>
<evidence type="ECO:0000256" key="7">
    <source>
        <dbReference type="ARBA" id="ARBA00022989"/>
    </source>
</evidence>
<evidence type="ECO:0000256" key="4">
    <source>
        <dbReference type="ARBA" id="ARBA00022692"/>
    </source>
</evidence>
<feature type="transmembrane region" description="Helical" evidence="9">
    <location>
        <begin position="62"/>
        <end position="87"/>
    </location>
</feature>
<evidence type="ECO:0000313" key="13">
    <source>
        <dbReference type="Proteomes" id="UP000003374"/>
    </source>
</evidence>
<dbReference type="HOGENOM" id="CLU_000604_84_9_6"/>
<feature type="domain" description="ABC transmembrane type-1" evidence="11">
    <location>
        <begin position="22"/>
        <end position="291"/>
    </location>
</feature>
<dbReference type="Gene3D" id="1.20.1560.10">
    <property type="entry name" value="ABC transporter type 1, transmembrane domain"/>
    <property type="match status" value="1"/>
</dbReference>
<dbReference type="RefSeq" id="WP_005004348.1">
    <property type="nucleotide sequence ID" value="NZ_CH672427.1"/>
</dbReference>
<dbReference type="STRING" id="314278.NB231_15613"/>
<dbReference type="GO" id="GO:0140359">
    <property type="term" value="F:ABC-type transporter activity"/>
    <property type="evidence" value="ECO:0007669"/>
    <property type="project" value="InterPro"/>
</dbReference>
<dbReference type="SMART" id="SM00382">
    <property type="entry name" value="AAA"/>
    <property type="match status" value="1"/>
</dbReference>
<proteinExistence type="predicted"/>
<dbReference type="Pfam" id="PF00664">
    <property type="entry name" value="ABC_membrane"/>
    <property type="match status" value="1"/>
</dbReference>
<dbReference type="SUPFAM" id="SSF52540">
    <property type="entry name" value="P-loop containing nucleoside triphosphate hydrolases"/>
    <property type="match status" value="1"/>
</dbReference>
<keyword evidence="4 9" id="KW-0812">Transmembrane</keyword>
<dbReference type="SUPFAM" id="SSF90123">
    <property type="entry name" value="ABC transporter transmembrane region"/>
    <property type="match status" value="1"/>
</dbReference>
<evidence type="ECO:0000256" key="5">
    <source>
        <dbReference type="ARBA" id="ARBA00022741"/>
    </source>
</evidence>
<keyword evidence="2" id="KW-0813">Transport</keyword>
<dbReference type="GO" id="GO:0005886">
    <property type="term" value="C:plasma membrane"/>
    <property type="evidence" value="ECO:0007669"/>
    <property type="project" value="UniProtKB-SubCell"/>
</dbReference>
<evidence type="ECO:0000259" key="11">
    <source>
        <dbReference type="PROSITE" id="PS50929"/>
    </source>
</evidence>
<comment type="subcellular location">
    <subcellularLocation>
        <location evidence="1">Cell membrane</location>
        <topology evidence="1">Multi-pass membrane protein</topology>
    </subcellularLocation>
</comment>
<dbReference type="GO" id="GO:0016887">
    <property type="term" value="F:ATP hydrolysis activity"/>
    <property type="evidence" value="ECO:0007669"/>
    <property type="project" value="InterPro"/>
</dbReference>
<keyword evidence="6" id="KW-0067">ATP-binding</keyword>
<dbReference type="OrthoDB" id="6336411at2"/>
<feature type="transmembrane region" description="Helical" evidence="9">
    <location>
        <begin position="251"/>
        <end position="272"/>
    </location>
</feature>
<gene>
    <name evidence="12" type="ORF">NB231_15613</name>
</gene>